<gene>
    <name evidence="1" type="ORF">AVEN_198154_1</name>
</gene>
<comment type="caution">
    <text evidence="1">The sequence shown here is derived from an EMBL/GenBank/DDBJ whole genome shotgun (WGS) entry which is preliminary data.</text>
</comment>
<dbReference type="Proteomes" id="UP000499080">
    <property type="component" value="Unassembled WGS sequence"/>
</dbReference>
<dbReference type="OrthoDB" id="6424147at2759"/>
<dbReference type="PANTHER" id="PTHR47331:SF1">
    <property type="entry name" value="GAG-LIKE PROTEIN"/>
    <property type="match status" value="1"/>
</dbReference>
<protein>
    <submittedName>
        <fullName evidence="1">Uncharacterized protein</fullName>
    </submittedName>
</protein>
<organism evidence="1 2">
    <name type="scientific">Araneus ventricosus</name>
    <name type="common">Orbweaver spider</name>
    <name type="synonym">Epeira ventricosa</name>
    <dbReference type="NCBI Taxonomy" id="182803"/>
    <lineage>
        <taxon>Eukaryota</taxon>
        <taxon>Metazoa</taxon>
        <taxon>Ecdysozoa</taxon>
        <taxon>Arthropoda</taxon>
        <taxon>Chelicerata</taxon>
        <taxon>Arachnida</taxon>
        <taxon>Araneae</taxon>
        <taxon>Araneomorphae</taxon>
        <taxon>Entelegynae</taxon>
        <taxon>Araneoidea</taxon>
        <taxon>Araneidae</taxon>
        <taxon>Araneus</taxon>
    </lineage>
</organism>
<dbReference type="PANTHER" id="PTHR47331">
    <property type="entry name" value="PHD-TYPE DOMAIN-CONTAINING PROTEIN"/>
    <property type="match status" value="1"/>
</dbReference>
<sequence>MEDLPPSRANPSRAFSKVGVDLNGPFQVKPRKGSRIRPMKTYVCIFVCFTVKAVHLEVLGDLCSDCFIAIILSVTQRNNSLG</sequence>
<dbReference type="InterPro" id="IPR036397">
    <property type="entry name" value="RNaseH_sf"/>
</dbReference>
<dbReference type="GO" id="GO:0003676">
    <property type="term" value="F:nucleic acid binding"/>
    <property type="evidence" value="ECO:0007669"/>
    <property type="project" value="InterPro"/>
</dbReference>
<evidence type="ECO:0000313" key="2">
    <source>
        <dbReference type="Proteomes" id="UP000499080"/>
    </source>
</evidence>
<reference evidence="1 2" key="1">
    <citation type="journal article" date="2019" name="Sci. Rep.">
        <title>Orb-weaving spider Araneus ventricosus genome elucidates the spidroin gene catalogue.</title>
        <authorList>
            <person name="Kono N."/>
            <person name="Nakamura H."/>
            <person name="Ohtoshi R."/>
            <person name="Moran D.A.P."/>
            <person name="Shinohara A."/>
            <person name="Yoshida Y."/>
            <person name="Fujiwara M."/>
            <person name="Mori M."/>
            <person name="Tomita M."/>
            <person name="Arakawa K."/>
        </authorList>
    </citation>
    <scope>NUCLEOTIDE SEQUENCE [LARGE SCALE GENOMIC DNA]</scope>
</reference>
<keyword evidence="2" id="KW-1185">Reference proteome</keyword>
<name>A0A4Y2JGU6_ARAVE</name>
<dbReference type="AlphaFoldDB" id="A0A4Y2JGU6"/>
<evidence type="ECO:0000313" key="1">
    <source>
        <dbReference type="EMBL" id="GBM88326.1"/>
    </source>
</evidence>
<proteinExistence type="predicted"/>
<dbReference type="EMBL" id="BGPR01003453">
    <property type="protein sequence ID" value="GBM88326.1"/>
    <property type="molecule type" value="Genomic_DNA"/>
</dbReference>
<dbReference type="Gene3D" id="3.30.420.10">
    <property type="entry name" value="Ribonuclease H-like superfamily/Ribonuclease H"/>
    <property type="match status" value="1"/>
</dbReference>
<accession>A0A4Y2JGU6</accession>